<dbReference type="AlphaFoldDB" id="A0A072U5K7"/>
<sequence length="64" mass="7363">MRNLKRWLLVRDSQEPPVYIQLKESNAIYFSKKESNCRDQSLEGADLIPLTTRPSLNTCSTLPP</sequence>
<reference evidence="1 3" key="2">
    <citation type="journal article" date="2014" name="BMC Genomics">
        <title>An improved genome release (version Mt4.0) for the model legume Medicago truncatula.</title>
        <authorList>
            <person name="Tang H."/>
            <person name="Krishnakumar V."/>
            <person name="Bidwell S."/>
            <person name="Rosen B."/>
            <person name="Chan A."/>
            <person name="Zhou S."/>
            <person name="Gentzbittel L."/>
            <person name="Childs K.L."/>
            <person name="Yandell M."/>
            <person name="Gundlach H."/>
            <person name="Mayer K.F."/>
            <person name="Schwartz D.C."/>
            <person name="Town C.D."/>
        </authorList>
    </citation>
    <scope>GENOME REANNOTATION</scope>
    <source>
        <strain evidence="1">A17</strain>
        <strain evidence="2 3">cv. Jemalong A17</strain>
    </source>
</reference>
<accession>A0A072U5K7</accession>
<protein>
    <submittedName>
        <fullName evidence="1 2">Uncharacterized protein</fullName>
    </submittedName>
</protein>
<evidence type="ECO:0000313" key="3">
    <source>
        <dbReference type="Proteomes" id="UP000002051"/>
    </source>
</evidence>
<dbReference type="EnsemblPlants" id="KEH24398">
    <property type="protein sequence ID" value="KEH24398"/>
    <property type="gene ID" value="MTR_7g108845"/>
</dbReference>
<gene>
    <name evidence="1" type="ordered locus">MTR_7g108845</name>
</gene>
<dbReference type="EMBL" id="CM001223">
    <property type="protein sequence ID" value="KEH24398.1"/>
    <property type="molecule type" value="Genomic_DNA"/>
</dbReference>
<dbReference type="HOGENOM" id="CLU_2871057_0_0_1"/>
<reference evidence="1 3" key="1">
    <citation type="journal article" date="2011" name="Nature">
        <title>The Medicago genome provides insight into the evolution of rhizobial symbioses.</title>
        <authorList>
            <person name="Young N.D."/>
            <person name="Debelle F."/>
            <person name="Oldroyd G.E."/>
            <person name="Geurts R."/>
            <person name="Cannon S.B."/>
            <person name="Udvardi M.K."/>
            <person name="Benedito V.A."/>
            <person name="Mayer K.F."/>
            <person name="Gouzy J."/>
            <person name="Schoof H."/>
            <person name="Van de Peer Y."/>
            <person name="Proost S."/>
            <person name="Cook D.R."/>
            <person name="Meyers B.C."/>
            <person name="Spannagl M."/>
            <person name="Cheung F."/>
            <person name="De Mita S."/>
            <person name="Krishnakumar V."/>
            <person name="Gundlach H."/>
            <person name="Zhou S."/>
            <person name="Mudge J."/>
            <person name="Bharti A.K."/>
            <person name="Murray J.D."/>
            <person name="Naoumkina M.A."/>
            <person name="Rosen B."/>
            <person name="Silverstein K.A."/>
            <person name="Tang H."/>
            <person name="Rombauts S."/>
            <person name="Zhao P.X."/>
            <person name="Zhou P."/>
            <person name="Barbe V."/>
            <person name="Bardou P."/>
            <person name="Bechner M."/>
            <person name="Bellec A."/>
            <person name="Berger A."/>
            <person name="Berges H."/>
            <person name="Bidwell S."/>
            <person name="Bisseling T."/>
            <person name="Choisne N."/>
            <person name="Couloux A."/>
            <person name="Denny R."/>
            <person name="Deshpande S."/>
            <person name="Dai X."/>
            <person name="Doyle J.J."/>
            <person name="Dudez A.M."/>
            <person name="Farmer A.D."/>
            <person name="Fouteau S."/>
            <person name="Franken C."/>
            <person name="Gibelin C."/>
            <person name="Gish J."/>
            <person name="Goldstein S."/>
            <person name="Gonzalez A.J."/>
            <person name="Green P.J."/>
            <person name="Hallab A."/>
            <person name="Hartog M."/>
            <person name="Hua A."/>
            <person name="Humphray S.J."/>
            <person name="Jeong D.H."/>
            <person name="Jing Y."/>
            <person name="Jocker A."/>
            <person name="Kenton S.M."/>
            <person name="Kim D.J."/>
            <person name="Klee K."/>
            <person name="Lai H."/>
            <person name="Lang C."/>
            <person name="Lin S."/>
            <person name="Macmil S.L."/>
            <person name="Magdelenat G."/>
            <person name="Matthews L."/>
            <person name="McCorrison J."/>
            <person name="Monaghan E.L."/>
            <person name="Mun J.H."/>
            <person name="Najar F.Z."/>
            <person name="Nicholson C."/>
            <person name="Noirot C."/>
            <person name="O'Bleness M."/>
            <person name="Paule C.R."/>
            <person name="Poulain J."/>
            <person name="Prion F."/>
            <person name="Qin B."/>
            <person name="Qu C."/>
            <person name="Retzel E.F."/>
            <person name="Riddle C."/>
            <person name="Sallet E."/>
            <person name="Samain S."/>
            <person name="Samson N."/>
            <person name="Sanders I."/>
            <person name="Saurat O."/>
            <person name="Scarpelli C."/>
            <person name="Schiex T."/>
            <person name="Segurens B."/>
            <person name="Severin A.J."/>
            <person name="Sherrier D.J."/>
            <person name="Shi R."/>
            <person name="Sims S."/>
            <person name="Singer S.R."/>
            <person name="Sinharoy S."/>
            <person name="Sterck L."/>
            <person name="Viollet A."/>
            <person name="Wang B.B."/>
            <person name="Wang K."/>
            <person name="Wang M."/>
            <person name="Wang X."/>
            <person name="Warfsmann J."/>
            <person name="Weissenbach J."/>
            <person name="White D.D."/>
            <person name="White J.D."/>
            <person name="Wiley G.B."/>
            <person name="Wincker P."/>
            <person name="Xing Y."/>
            <person name="Yang L."/>
            <person name="Yao Z."/>
            <person name="Ying F."/>
            <person name="Zhai J."/>
            <person name="Zhou L."/>
            <person name="Zuber A."/>
            <person name="Denarie J."/>
            <person name="Dixon R.A."/>
            <person name="May G.D."/>
            <person name="Schwartz D.C."/>
            <person name="Rogers J."/>
            <person name="Quetier F."/>
            <person name="Town C.D."/>
            <person name="Roe B.A."/>
        </authorList>
    </citation>
    <scope>NUCLEOTIDE SEQUENCE [LARGE SCALE GENOMIC DNA]</scope>
    <source>
        <strain evidence="1">A17</strain>
        <strain evidence="2 3">cv. Jemalong A17</strain>
    </source>
</reference>
<evidence type="ECO:0000313" key="1">
    <source>
        <dbReference type="EMBL" id="KEH24398.1"/>
    </source>
</evidence>
<proteinExistence type="predicted"/>
<organism evidence="1 3">
    <name type="scientific">Medicago truncatula</name>
    <name type="common">Barrel medic</name>
    <name type="synonym">Medicago tribuloides</name>
    <dbReference type="NCBI Taxonomy" id="3880"/>
    <lineage>
        <taxon>Eukaryota</taxon>
        <taxon>Viridiplantae</taxon>
        <taxon>Streptophyta</taxon>
        <taxon>Embryophyta</taxon>
        <taxon>Tracheophyta</taxon>
        <taxon>Spermatophyta</taxon>
        <taxon>Magnoliopsida</taxon>
        <taxon>eudicotyledons</taxon>
        <taxon>Gunneridae</taxon>
        <taxon>Pentapetalae</taxon>
        <taxon>rosids</taxon>
        <taxon>fabids</taxon>
        <taxon>Fabales</taxon>
        <taxon>Fabaceae</taxon>
        <taxon>Papilionoideae</taxon>
        <taxon>50 kb inversion clade</taxon>
        <taxon>NPAAA clade</taxon>
        <taxon>Hologalegina</taxon>
        <taxon>IRL clade</taxon>
        <taxon>Trifolieae</taxon>
        <taxon>Medicago</taxon>
    </lineage>
</organism>
<dbReference type="Proteomes" id="UP000002051">
    <property type="component" value="Unassembled WGS sequence"/>
</dbReference>
<evidence type="ECO:0000313" key="2">
    <source>
        <dbReference type="EnsemblPlants" id="KEH24398"/>
    </source>
</evidence>
<keyword evidence="3" id="KW-1185">Reference proteome</keyword>
<reference evidence="2" key="3">
    <citation type="submission" date="2015-04" db="UniProtKB">
        <authorList>
            <consortium name="EnsemblPlants"/>
        </authorList>
    </citation>
    <scope>IDENTIFICATION</scope>
    <source>
        <strain evidence="2">cv. Jemalong A17</strain>
    </source>
</reference>
<name>A0A072U5K7_MEDTR</name>